<evidence type="ECO:0000256" key="10">
    <source>
        <dbReference type="ARBA" id="ARBA00023295"/>
    </source>
</evidence>
<comment type="catalytic activity">
    <reaction evidence="11">
        <text>N(4)-(alpha-D-Man-(1-&gt;2)-alpha-D-Man-(1-&gt;2)-alpha-D-Man-(1-&gt;3)-[alpha-D-Man-(1-&gt;3)-[alpha-D-Man-(1-&gt;2)-alpha-D-Man-(1-&gt;6)]-alpha-D-Man-(1-&gt;6)]-beta-D-Man-(1-&gt;4)-beta-D-GlcNAc-(1-&gt;4)-beta-D-GlcNAc)-L-asparaginyl-[protein] (N-glucan mannose isomer 8A1,2,3B1,3) + 3 H2O = N(4)-(alpha-D-Man-(1-&gt;3)-[alpha-D-Man-(1-&gt;3)-[alpha-D-Man-(1-&gt;6)]-alpha-D-Man-(1-&gt;6)]-beta-D-Man-(1-&gt;4)-beta-D-GlcNAc-(1-&gt;4)-beta-D-GlcNAc)-L-asparaginyl-[protein] (N-glucan mannose isomer 5A1,2) + 3 beta-D-mannose</text>
        <dbReference type="Rhea" id="RHEA:56028"/>
        <dbReference type="Rhea" id="RHEA-COMP:14358"/>
        <dbReference type="Rhea" id="RHEA-COMP:14367"/>
        <dbReference type="ChEBI" id="CHEBI:15377"/>
        <dbReference type="ChEBI" id="CHEBI:28563"/>
        <dbReference type="ChEBI" id="CHEBI:59087"/>
        <dbReference type="ChEBI" id="CHEBI:60628"/>
        <dbReference type="EC" id="3.2.1.113"/>
    </reaction>
</comment>
<evidence type="ECO:0000256" key="9">
    <source>
        <dbReference type="ARBA" id="ARBA00023157"/>
    </source>
</evidence>
<feature type="transmembrane region" description="Helical" evidence="21">
    <location>
        <begin position="26"/>
        <end position="46"/>
    </location>
</feature>
<dbReference type="InterPro" id="IPR036026">
    <property type="entry name" value="Seven-hairpin_glycosidases"/>
</dbReference>
<comment type="cofactor">
    <cofactor evidence="1 16">
        <name>Ca(2+)</name>
        <dbReference type="ChEBI" id="CHEBI:29108"/>
    </cofactor>
</comment>
<dbReference type="InterPro" id="IPR050749">
    <property type="entry name" value="Glycosyl_Hydrolase_47"/>
</dbReference>
<keyword evidence="4 21" id="KW-0812">Transmembrane</keyword>
<comment type="similarity">
    <text evidence="3 18">Belongs to the glycosyl hydrolase 47 family.</text>
</comment>
<evidence type="ECO:0000256" key="20">
    <source>
        <dbReference type="SAM" id="MobiDB-lite"/>
    </source>
</evidence>
<feature type="active site" evidence="15">
    <location>
        <position position="517"/>
    </location>
</feature>
<dbReference type="EC" id="3.2.1.-" evidence="18"/>
<evidence type="ECO:0000256" key="3">
    <source>
        <dbReference type="ARBA" id="ARBA00007658"/>
    </source>
</evidence>
<evidence type="ECO:0000256" key="19">
    <source>
        <dbReference type="SAM" id="Coils"/>
    </source>
</evidence>
<sequence length="617" mass="69983">LAPPTMKIKIICWRICGIGIRRKEKLLLLVVTLGFCFVFFGVFIRLPRHDDEKSKFVEKLSASIQPLQEVLLDADVKNIAEEIKNAKDTETKLTHEKNHQLNEEVHKKIKEEIEKEKLAFIEKQKEKEREIERERKQQLLRISVPPEHGVLTGGEPEDPDIKNKRDTVRKMMKFAWDGYTKYAMGQNELKPISKTGHSAGIFGDSSMGATIVDALDTLYIMGMKEELKVARNWIAEHLSFSTGSFVSVFEMNIRFIGGLLSAYALTKDEVYKIKAKELADKMLPAFNTPTGIPYALVNLQTGQGMNYGWASGGSSILSEFGSLHLEYTYLTKITGDQIYSNKVMKIRDVLLRADKPDGLYPNYMNPNSGSWGQRQVSLGALGDSFYEYLLKAWLLSGKTDSTARIMFDEAMKAIDPALVRKSPGGYTYLGVYNGGTVEKKMEHLACFAGGMFALGSLEAPNESKSRYMELGVEIARTCRESYRITSTGLGPESFRFEGPHEAKAIRGNEKYYILRPETVETYFVMWRLTHEQKYRDWAWDVVEALEKHCRIGVGYSGIRNVDSTPVNHDDVQQSFFLAETLKYLYLIFSDDQLISLDEWVLNTEAHPLPIEKKGNSA</sequence>
<keyword evidence="8 21" id="KW-0472">Membrane</keyword>
<evidence type="ECO:0000256" key="18">
    <source>
        <dbReference type="RuleBase" id="RU361193"/>
    </source>
</evidence>
<dbReference type="FunFam" id="1.50.10.10:FF:000002">
    <property type="entry name" value="alpha-1,2-Mannosidase"/>
    <property type="match status" value="1"/>
</dbReference>
<dbReference type="AlphaFoldDB" id="T2MHY3"/>
<keyword evidence="10 18" id="KW-0326">Glycosidase</keyword>
<dbReference type="PANTHER" id="PTHR11742:SF6">
    <property type="entry name" value="MANNOSYL-OLIGOSACCHARIDE ALPHA-1,2-MANNOSIDASE IA-RELATED"/>
    <property type="match status" value="1"/>
</dbReference>
<dbReference type="OrthoDB" id="8118055at2759"/>
<evidence type="ECO:0000256" key="17">
    <source>
        <dbReference type="PIRSR" id="PIRSR601382-3"/>
    </source>
</evidence>
<dbReference type="InterPro" id="IPR012341">
    <property type="entry name" value="6hp_glycosidase-like_sf"/>
</dbReference>
<dbReference type="PANTHER" id="PTHR11742">
    <property type="entry name" value="MANNOSYL-OLIGOSACCHARIDE ALPHA-1,2-MANNOSIDASE-RELATED"/>
    <property type="match status" value="1"/>
</dbReference>
<comment type="function">
    <text evidence="13">Involved in the maturation of Asn-linked oligosaccharides. Progressively trim alpha-1,2-linked mannose residues from Man(9)GlcNAc(2) to produce Man(5)GlcNAc(2).</text>
</comment>
<proteinExistence type="evidence at transcript level"/>
<keyword evidence="19" id="KW-0175">Coiled coil</keyword>
<evidence type="ECO:0000313" key="22">
    <source>
        <dbReference type="EMBL" id="CDG71888.1"/>
    </source>
</evidence>
<keyword evidence="6 16" id="KW-0106">Calcium</keyword>
<keyword evidence="5 18" id="KW-0378">Hydrolase</keyword>
<accession>T2MHY3</accession>
<evidence type="ECO:0000256" key="14">
    <source>
        <dbReference type="ARBA" id="ARBA00060399"/>
    </source>
</evidence>
<feature type="active site" description="Proton donor" evidence="15">
    <location>
        <position position="492"/>
    </location>
</feature>
<keyword evidence="21" id="KW-1133">Transmembrane helix</keyword>
<dbReference type="SUPFAM" id="SSF48225">
    <property type="entry name" value="Seven-hairpin glycosidases"/>
    <property type="match status" value="1"/>
</dbReference>
<dbReference type="GO" id="GO:0004571">
    <property type="term" value="F:mannosyl-oligosaccharide 1,2-alpha-mannosidase activity"/>
    <property type="evidence" value="ECO:0007669"/>
    <property type="project" value="UniProtKB-EC"/>
</dbReference>
<evidence type="ECO:0000256" key="16">
    <source>
        <dbReference type="PIRSR" id="PIRSR601382-2"/>
    </source>
</evidence>
<evidence type="ECO:0000256" key="1">
    <source>
        <dbReference type="ARBA" id="ARBA00001913"/>
    </source>
</evidence>
<dbReference type="GO" id="GO:0005975">
    <property type="term" value="P:carbohydrate metabolic process"/>
    <property type="evidence" value="ECO:0007669"/>
    <property type="project" value="InterPro"/>
</dbReference>
<dbReference type="Gene3D" id="1.50.10.10">
    <property type="match status" value="1"/>
</dbReference>
<comment type="pathway">
    <text evidence="2">Protein modification; protein glycosylation.</text>
</comment>
<evidence type="ECO:0000256" key="13">
    <source>
        <dbReference type="ARBA" id="ARBA00054774"/>
    </source>
</evidence>
<dbReference type="InterPro" id="IPR001382">
    <property type="entry name" value="Glyco_hydro_47"/>
</dbReference>
<feature type="disulfide bond" evidence="17">
    <location>
        <begin position="446"/>
        <end position="478"/>
    </location>
</feature>
<dbReference type="Pfam" id="PF01532">
    <property type="entry name" value="Glyco_hydro_47"/>
    <property type="match status" value="1"/>
</dbReference>
<evidence type="ECO:0000256" key="8">
    <source>
        <dbReference type="ARBA" id="ARBA00023136"/>
    </source>
</evidence>
<feature type="active site" description="Proton donor" evidence="15">
    <location>
        <position position="250"/>
    </location>
</feature>
<evidence type="ECO:0000256" key="15">
    <source>
        <dbReference type="PIRSR" id="PIRSR601382-1"/>
    </source>
</evidence>
<feature type="binding site" evidence="16">
    <location>
        <position position="603"/>
    </location>
    <ligand>
        <name>Ca(2+)</name>
        <dbReference type="ChEBI" id="CHEBI:29108"/>
    </ligand>
</feature>
<feature type="active site" evidence="15">
    <location>
        <position position="383"/>
    </location>
</feature>
<reference evidence="22" key="1">
    <citation type="journal article" date="2013" name="Genome Biol. Evol.">
        <title>Punctuated emergences of genetic and phenotypic innovations in eumetazoan, bilaterian, euteleostome, and hominidae ancestors.</title>
        <authorList>
            <person name="Wenger Y."/>
            <person name="Galliot B."/>
        </authorList>
    </citation>
    <scope>NUCLEOTIDE SEQUENCE</scope>
    <source>
        <tissue evidence="22">Whole animals</tissue>
    </source>
</reference>
<name>T2MHY3_HYDVU</name>
<dbReference type="EMBL" id="HAAD01005656">
    <property type="protein sequence ID" value="CDG71888.1"/>
    <property type="molecule type" value="mRNA"/>
</dbReference>
<dbReference type="GO" id="GO:0000139">
    <property type="term" value="C:Golgi membrane"/>
    <property type="evidence" value="ECO:0007669"/>
    <property type="project" value="TreeGrafter"/>
</dbReference>
<keyword evidence="9 17" id="KW-1015">Disulfide bond</keyword>
<evidence type="ECO:0000256" key="2">
    <source>
        <dbReference type="ARBA" id="ARBA00004922"/>
    </source>
</evidence>
<comment type="catalytic activity">
    <reaction evidence="12">
        <text>N(4)-(alpha-D-Man-(1-&gt;2)-alpha-D-Man-(1-&gt;2)-alpha-D-Man-(1-&gt;3)-[alpha-D-Man-(1-&gt;2)-alpha-D-Man-(1-&gt;3)-[alpha-D-Man-(1-&gt;2)-alpha-D-Man-(1-&gt;6)]-alpha-D-Man-(1-&gt;6)]-beta-D-Man-(1-&gt;4)-beta-D-GlcNAc-(1-&gt;4)-beta-D-GlcNAc)-L-asparaginyl-[protein] (N-glucan mannose isomer 9A1,2,3B1,2,3) + 4 H2O = N(4)-(alpha-D-Man-(1-&gt;3)-[alpha-D-Man-(1-&gt;3)-[alpha-D-Man-(1-&gt;6)]-alpha-D-Man-(1-&gt;6)]-beta-D-Man-(1-&gt;4)-beta-D-GlcNAc-(1-&gt;4)-beta-D-GlcNAc)-L-asparaginyl-[protein] (N-glucan mannose isomer 5A1,2) + 4 beta-D-mannose</text>
        <dbReference type="Rhea" id="RHEA:56008"/>
        <dbReference type="Rhea" id="RHEA-COMP:14356"/>
        <dbReference type="Rhea" id="RHEA-COMP:14367"/>
        <dbReference type="ChEBI" id="CHEBI:15377"/>
        <dbReference type="ChEBI" id="CHEBI:28563"/>
        <dbReference type="ChEBI" id="CHEBI:59087"/>
        <dbReference type="ChEBI" id="CHEBI:139493"/>
        <dbReference type="EC" id="3.2.1.113"/>
    </reaction>
</comment>
<keyword evidence="7" id="KW-0735">Signal-anchor</keyword>
<evidence type="ECO:0000256" key="12">
    <source>
        <dbReference type="ARBA" id="ARBA00048605"/>
    </source>
</evidence>
<comment type="subcellular location">
    <subcellularLocation>
        <location evidence="14">Endomembrane system</location>
        <topology evidence="14">Single-pass type II membrane protein</topology>
    </subcellularLocation>
</comment>
<evidence type="ECO:0000256" key="21">
    <source>
        <dbReference type="SAM" id="Phobius"/>
    </source>
</evidence>
<gene>
    <name evidence="22" type="primary">MAN1A2</name>
</gene>
<feature type="region of interest" description="Disordered" evidence="20">
    <location>
        <begin position="142"/>
        <end position="164"/>
    </location>
</feature>
<protein>
    <recommendedName>
        <fullName evidence="18">alpha-1,2-Mannosidase</fullName>
        <ecNumber evidence="18">3.2.1.-</ecNumber>
    </recommendedName>
</protein>
<dbReference type="GO" id="GO:0005783">
    <property type="term" value="C:endoplasmic reticulum"/>
    <property type="evidence" value="ECO:0007669"/>
    <property type="project" value="TreeGrafter"/>
</dbReference>
<evidence type="ECO:0000256" key="6">
    <source>
        <dbReference type="ARBA" id="ARBA00022837"/>
    </source>
</evidence>
<feature type="coiled-coil region" evidence="19">
    <location>
        <begin position="76"/>
        <end position="141"/>
    </location>
</feature>
<organism evidence="22">
    <name type="scientific">Hydra vulgaris</name>
    <name type="common">Hydra</name>
    <name type="synonym">Hydra attenuata</name>
    <dbReference type="NCBI Taxonomy" id="6087"/>
    <lineage>
        <taxon>Eukaryota</taxon>
        <taxon>Metazoa</taxon>
        <taxon>Cnidaria</taxon>
        <taxon>Hydrozoa</taxon>
        <taxon>Hydroidolina</taxon>
        <taxon>Anthoathecata</taxon>
        <taxon>Aplanulata</taxon>
        <taxon>Hydridae</taxon>
        <taxon>Hydra</taxon>
    </lineage>
</organism>
<evidence type="ECO:0000256" key="5">
    <source>
        <dbReference type="ARBA" id="ARBA00022801"/>
    </source>
</evidence>
<feature type="non-terminal residue" evidence="22">
    <location>
        <position position="1"/>
    </location>
</feature>
<evidence type="ECO:0000256" key="4">
    <source>
        <dbReference type="ARBA" id="ARBA00022692"/>
    </source>
</evidence>
<evidence type="ECO:0000256" key="7">
    <source>
        <dbReference type="ARBA" id="ARBA00022968"/>
    </source>
</evidence>
<dbReference type="PRINTS" id="PR00747">
    <property type="entry name" value="GLYHDRLASE47"/>
</dbReference>
<dbReference type="GO" id="GO:0005509">
    <property type="term" value="F:calcium ion binding"/>
    <property type="evidence" value="ECO:0007669"/>
    <property type="project" value="InterPro"/>
</dbReference>
<keyword evidence="16" id="KW-0479">Metal-binding</keyword>
<evidence type="ECO:0000256" key="11">
    <source>
        <dbReference type="ARBA" id="ARBA00047669"/>
    </source>
</evidence>